<dbReference type="Ensembl" id="ENSJJAT00000017574.1">
    <property type="protein sequence ID" value="ENSJJAP00000011104.1"/>
    <property type="gene ID" value="ENSJJAG00000014509.1"/>
</dbReference>
<keyword evidence="1" id="KW-1133">Transmembrane helix</keyword>
<evidence type="ECO:0000313" key="2">
    <source>
        <dbReference type="Ensembl" id="ENSJJAP00000011104.1"/>
    </source>
</evidence>
<dbReference type="GeneTree" id="ENSGT00880000138862"/>
<feature type="transmembrane region" description="Helical" evidence="1">
    <location>
        <begin position="22"/>
        <end position="42"/>
    </location>
</feature>
<reference evidence="2" key="2">
    <citation type="submission" date="2025-09" db="UniProtKB">
        <authorList>
            <consortium name="Ensembl"/>
        </authorList>
    </citation>
    <scope>IDENTIFICATION</scope>
</reference>
<keyword evidence="1" id="KW-0472">Membrane</keyword>
<sequence length="129" mass="14537">MASDSTTDFSDQLYTWEEDRKLVLRGWSLVFIILATLLLLSVTDGRVAYLQSPYAGYLGFWTNCKRHKCANVGQVTVLIHMSKGFIILALALGLFLLSSMVLSFQQVFRRLRKIDLLFSVLSISIVQGS</sequence>
<dbReference type="Proteomes" id="UP000694385">
    <property type="component" value="Unassembled WGS sequence"/>
</dbReference>
<name>A0A8C5KMQ8_JACJA</name>
<evidence type="ECO:0000256" key="1">
    <source>
        <dbReference type="SAM" id="Phobius"/>
    </source>
</evidence>
<reference evidence="2" key="1">
    <citation type="submission" date="2025-08" db="UniProtKB">
        <authorList>
            <consortium name="Ensembl"/>
        </authorList>
    </citation>
    <scope>IDENTIFICATION</scope>
</reference>
<feature type="transmembrane region" description="Helical" evidence="1">
    <location>
        <begin position="85"/>
        <end position="104"/>
    </location>
</feature>
<dbReference type="AlphaFoldDB" id="A0A8C5KMQ8"/>
<keyword evidence="1" id="KW-0812">Transmembrane</keyword>
<evidence type="ECO:0000313" key="3">
    <source>
        <dbReference type="Proteomes" id="UP000694385"/>
    </source>
</evidence>
<organism evidence="2 3">
    <name type="scientific">Jaculus jaculus</name>
    <name type="common">Lesser Egyptian jerboa</name>
    <dbReference type="NCBI Taxonomy" id="51337"/>
    <lineage>
        <taxon>Eukaryota</taxon>
        <taxon>Metazoa</taxon>
        <taxon>Chordata</taxon>
        <taxon>Craniata</taxon>
        <taxon>Vertebrata</taxon>
        <taxon>Euteleostomi</taxon>
        <taxon>Mammalia</taxon>
        <taxon>Eutheria</taxon>
        <taxon>Euarchontoglires</taxon>
        <taxon>Glires</taxon>
        <taxon>Rodentia</taxon>
        <taxon>Myomorpha</taxon>
        <taxon>Dipodoidea</taxon>
        <taxon>Dipodidae</taxon>
        <taxon>Dipodinae</taxon>
        <taxon>Jaculus</taxon>
    </lineage>
</organism>
<dbReference type="OMA" id="MSQGFMI"/>
<keyword evidence="3" id="KW-1185">Reference proteome</keyword>
<accession>A0A8C5KMQ8</accession>
<protein>
    <submittedName>
        <fullName evidence="2">Uncharacterized protein</fullName>
    </submittedName>
</protein>
<proteinExistence type="predicted"/>